<dbReference type="InterPro" id="IPR011084">
    <property type="entry name" value="DRMBL"/>
</dbReference>
<dbReference type="SUPFAM" id="SSF117018">
    <property type="entry name" value="ATP-dependent DNA ligase DNA-binding domain"/>
    <property type="match status" value="1"/>
</dbReference>
<name>A0ABD3DQK3_9LAMI</name>
<dbReference type="SUPFAM" id="SSF56091">
    <property type="entry name" value="DNA ligase/mRNA capping enzyme, catalytic domain"/>
    <property type="match status" value="1"/>
</dbReference>
<dbReference type="InterPro" id="IPR012310">
    <property type="entry name" value="DNA_ligase_ATP-dep_cent"/>
</dbReference>
<evidence type="ECO:0000256" key="11">
    <source>
        <dbReference type="RuleBase" id="RU000617"/>
    </source>
</evidence>
<comment type="subcellular location">
    <subcellularLocation>
        <location evidence="1">Nucleus</location>
    </subcellularLocation>
</comment>
<evidence type="ECO:0000313" key="15">
    <source>
        <dbReference type="EMBL" id="KAL3644358.1"/>
    </source>
</evidence>
<keyword evidence="16" id="KW-1185">Reference proteome</keyword>
<dbReference type="Proteomes" id="UP001632038">
    <property type="component" value="Unassembled WGS sequence"/>
</dbReference>
<evidence type="ECO:0000256" key="4">
    <source>
        <dbReference type="ARBA" id="ARBA00022705"/>
    </source>
</evidence>
<evidence type="ECO:0000256" key="13">
    <source>
        <dbReference type="SAM" id="MobiDB-lite"/>
    </source>
</evidence>
<dbReference type="Gene3D" id="3.60.15.10">
    <property type="entry name" value="Ribonuclease Z/Hydroxyacylglutathione hydrolase-like"/>
    <property type="match status" value="1"/>
</dbReference>
<dbReference type="EMBL" id="JAVIJP010000015">
    <property type="protein sequence ID" value="KAL3644358.1"/>
    <property type="molecule type" value="Genomic_DNA"/>
</dbReference>
<evidence type="ECO:0000256" key="3">
    <source>
        <dbReference type="ARBA" id="ARBA00022598"/>
    </source>
</evidence>
<keyword evidence="4" id="KW-0235">DNA replication</keyword>
<dbReference type="SUPFAM" id="SSF56281">
    <property type="entry name" value="Metallo-hydrolase/oxidoreductase"/>
    <property type="match status" value="1"/>
</dbReference>
<dbReference type="Gene3D" id="3.40.50.12650">
    <property type="match status" value="1"/>
</dbReference>
<evidence type="ECO:0000256" key="8">
    <source>
        <dbReference type="ARBA" id="ARBA00023204"/>
    </source>
</evidence>
<dbReference type="Pfam" id="PF07522">
    <property type="entry name" value="DRMBL"/>
    <property type="match status" value="1"/>
</dbReference>
<dbReference type="Pfam" id="PF01068">
    <property type="entry name" value="DNA_ligase_A_M"/>
    <property type="match status" value="1"/>
</dbReference>
<keyword evidence="7 11" id="KW-0067">ATP-binding</keyword>
<dbReference type="CDD" id="cd16273">
    <property type="entry name" value="SNM1A-1C-like_MBL-fold"/>
    <property type="match status" value="1"/>
</dbReference>
<evidence type="ECO:0000313" key="16">
    <source>
        <dbReference type="Proteomes" id="UP001632038"/>
    </source>
</evidence>
<keyword evidence="8 11" id="KW-0234">DNA repair</keyword>
<evidence type="ECO:0000256" key="5">
    <source>
        <dbReference type="ARBA" id="ARBA00022741"/>
    </source>
</evidence>
<dbReference type="GO" id="GO:0006310">
    <property type="term" value="P:DNA recombination"/>
    <property type="evidence" value="ECO:0007669"/>
    <property type="project" value="UniProtKB-KW"/>
</dbReference>
<dbReference type="GO" id="GO:0005524">
    <property type="term" value="F:ATP binding"/>
    <property type="evidence" value="ECO:0007669"/>
    <property type="project" value="UniProtKB-KW"/>
</dbReference>
<feature type="region of interest" description="Disordered" evidence="13">
    <location>
        <begin position="511"/>
        <end position="550"/>
    </location>
</feature>
<reference evidence="16" key="1">
    <citation type="journal article" date="2024" name="IScience">
        <title>Strigolactones Initiate the Formation of Haustorium-like Structures in Castilleja.</title>
        <authorList>
            <person name="Buerger M."/>
            <person name="Peterson D."/>
            <person name="Chory J."/>
        </authorList>
    </citation>
    <scope>NUCLEOTIDE SEQUENCE [LARGE SCALE GENOMIC DNA]</scope>
</reference>
<dbReference type="InterPro" id="IPR016059">
    <property type="entry name" value="DNA_ligase_ATP-dep_CS"/>
</dbReference>
<dbReference type="PROSITE" id="PS50160">
    <property type="entry name" value="DNA_LIGASE_A3"/>
    <property type="match status" value="1"/>
</dbReference>
<comment type="caution">
    <text evidence="15">The sequence shown here is derived from an EMBL/GenBank/DDBJ whole genome shotgun (WGS) entry which is preliminary data.</text>
</comment>
<evidence type="ECO:0000256" key="10">
    <source>
        <dbReference type="ARBA" id="ARBA00034003"/>
    </source>
</evidence>
<protein>
    <recommendedName>
        <fullName evidence="11">DNA ligase</fullName>
        <ecNumber evidence="11">6.5.1.1</ecNumber>
    </recommendedName>
</protein>
<dbReference type="InterPro" id="IPR012309">
    <property type="entry name" value="DNA_ligase_ATP-dep_C"/>
</dbReference>
<dbReference type="Gene3D" id="3.30.1490.70">
    <property type="match status" value="1"/>
</dbReference>
<dbReference type="Gene3D" id="1.10.3260.10">
    <property type="entry name" value="DNA ligase, ATP-dependent, N-terminal domain"/>
    <property type="match status" value="1"/>
</dbReference>
<feature type="compositionally biased region" description="Basic residues" evidence="13">
    <location>
        <begin position="532"/>
        <end position="550"/>
    </location>
</feature>
<dbReference type="InterPro" id="IPR036866">
    <property type="entry name" value="RibonucZ/Hydroxyglut_hydro"/>
</dbReference>
<dbReference type="FunFam" id="3.30.470.30:FF:000002">
    <property type="entry name" value="DNA ligase"/>
    <property type="match status" value="1"/>
</dbReference>
<dbReference type="InterPro" id="IPR036599">
    <property type="entry name" value="DNA_ligase_N_sf"/>
</dbReference>
<dbReference type="PANTHER" id="PTHR45674">
    <property type="entry name" value="DNA LIGASE 1/3 FAMILY MEMBER"/>
    <property type="match status" value="1"/>
</dbReference>
<feature type="domain" description="ATP-dependent DNA ligase family profile" evidence="14">
    <location>
        <begin position="1078"/>
        <end position="1225"/>
    </location>
</feature>
<dbReference type="Pfam" id="PF04679">
    <property type="entry name" value="DNA_ligase_A_C"/>
    <property type="match status" value="1"/>
</dbReference>
<evidence type="ECO:0000256" key="9">
    <source>
        <dbReference type="ARBA" id="ARBA00023242"/>
    </source>
</evidence>
<evidence type="ECO:0000256" key="12">
    <source>
        <dbReference type="RuleBase" id="RU004196"/>
    </source>
</evidence>
<evidence type="ECO:0000259" key="14">
    <source>
        <dbReference type="PROSITE" id="PS50160"/>
    </source>
</evidence>
<comment type="catalytic activity">
    <reaction evidence="10 11">
        <text>ATP + (deoxyribonucleotide)n-3'-hydroxyl + 5'-phospho-(deoxyribonucleotide)m = (deoxyribonucleotide)n+m + AMP + diphosphate.</text>
        <dbReference type="EC" id="6.5.1.1"/>
    </reaction>
</comment>
<gene>
    <name evidence="15" type="ORF">CASFOL_012290</name>
</gene>
<dbReference type="InterPro" id="IPR000977">
    <property type="entry name" value="DNA_ligase_ATP-dep"/>
</dbReference>
<dbReference type="GO" id="GO:0006260">
    <property type="term" value="P:DNA replication"/>
    <property type="evidence" value="ECO:0007669"/>
    <property type="project" value="UniProtKB-KW"/>
</dbReference>
<evidence type="ECO:0000256" key="7">
    <source>
        <dbReference type="ARBA" id="ARBA00022840"/>
    </source>
</evidence>
<keyword evidence="3 11" id="KW-0436">Ligase</keyword>
<evidence type="ECO:0000256" key="6">
    <source>
        <dbReference type="ARBA" id="ARBA00022763"/>
    </source>
</evidence>
<dbReference type="InterPro" id="IPR012340">
    <property type="entry name" value="NA-bd_OB-fold"/>
</dbReference>
<dbReference type="GO" id="GO:0006281">
    <property type="term" value="P:DNA repair"/>
    <property type="evidence" value="ECO:0007669"/>
    <property type="project" value="UniProtKB-KW"/>
</dbReference>
<dbReference type="PROSITE" id="PS00333">
    <property type="entry name" value="DNA_LIGASE_A2"/>
    <property type="match status" value="1"/>
</dbReference>
<dbReference type="EC" id="6.5.1.1" evidence="11"/>
<dbReference type="CDD" id="cd07900">
    <property type="entry name" value="Adenylation_DNA_ligase_I_Euk"/>
    <property type="match status" value="1"/>
</dbReference>
<dbReference type="PANTHER" id="PTHR45674:SF9">
    <property type="entry name" value="DNA LIGASE 3"/>
    <property type="match status" value="1"/>
</dbReference>
<dbReference type="Gene3D" id="3.30.470.30">
    <property type="entry name" value="DNA ligase/mRNA capping enzyme"/>
    <property type="match status" value="1"/>
</dbReference>
<dbReference type="FunFam" id="3.40.50.12650:FF:000006">
    <property type="entry name" value="DNA ligase"/>
    <property type="match status" value="1"/>
</dbReference>
<dbReference type="Pfam" id="PF04675">
    <property type="entry name" value="DNA_ligase_A_N"/>
    <property type="match status" value="1"/>
</dbReference>
<feature type="compositionally biased region" description="Low complexity" evidence="13">
    <location>
        <begin position="517"/>
        <end position="531"/>
    </location>
</feature>
<dbReference type="CDD" id="cd07969">
    <property type="entry name" value="OBF_DNA_ligase_I"/>
    <property type="match status" value="1"/>
</dbReference>
<dbReference type="InterPro" id="IPR050191">
    <property type="entry name" value="ATP-dep_DNA_ligase"/>
</dbReference>
<dbReference type="PROSITE" id="PS00697">
    <property type="entry name" value="DNA_LIGASE_A1"/>
    <property type="match status" value="1"/>
</dbReference>
<dbReference type="SUPFAM" id="SSF50249">
    <property type="entry name" value="Nucleic acid-binding proteins"/>
    <property type="match status" value="1"/>
</dbReference>
<dbReference type="Gene3D" id="2.40.50.140">
    <property type="entry name" value="Nucleic acid-binding proteins"/>
    <property type="match status" value="1"/>
</dbReference>
<keyword evidence="11" id="KW-0233">DNA recombination</keyword>
<keyword evidence="9" id="KW-0539">Nucleus</keyword>
<dbReference type="InterPro" id="IPR012308">
    <property type="entry name" value="DNA_ligase_ATP-dep_N"/>
</dbReference>
<proteinExistence type="inferred from homology"/>
<evidence type="ECO:0000256" key="1">
    <source>
        <dbReference type="ARBA" id="ARBA00004123"/>
    </source>
</evidence>
<accession>A0ABD3DQK3</accession>
<dbReference type="GO" id="GO:0003910">
    <property type="term" value="F:DNA ligase (ATP) activity"/>
    <property type="evidence" value="ECO:0007669"/>
    <property type="project" value="UniProtKB-EC"/>
</dbReference>
<keyword evidence="5 11" id="KW-0547">Nucleotide-binding</keyword>
<dbReference type="NCBIfam" id="TIGR00574">
    <property type="entry name" value="dnl1"/>
    <property type="match status" value="1"/>
</dbReference>
<keyword evidence="6 11" id="KW-0227">DNA damage</keyword>
<comment type="similarity">
    <text evidence="2 12">Belongs to the ATP-dependent DNA ligase family.</text>
</comment>
<sequence length="1348" mass="151111">MSESKPPQPLNLNTADLHLAALSTLSIPPQPPPKNPITCPPASLPHSKLIPKTRFIVDGFKHADPNFSVSYFLSHFHSDHYTGLSPQWSKGIIYCSSITANLLHQILKIPQPLIFPLPLSQPVLIDGSVAWLVDANHCPGAVQFLFKVPVDNDNSSGTCRFEKYVHTGDFRYCNEMKNENAISDFVGADAVFLDTTYCNPKFVFPSQDESIDYIVRVIEKVDVKSVLFLVATYVVGKERILMEISRRCNRKIHVSGEKISILRALGLGECGVFTEDELESDIHVVRWNVLGETWPYFKPNFAKMNEIMSRMGYSKVVGFVPTGWTYEMKRNKFEVRTKDLCEIHLVPYSEHSNYEELREYVRFLKPKHVVPTVGADVDKMLKHFAGLVDEMAVKQEFLMSFLRGGTGANCCSDVEQQPVSRNSDDLEQVDLEKSVQELRDCLPNWVTLSQMLELLKSFGGNVIETVSNFYENETEFHEQVAPTTSILSTSQESSENQLPLVFETQSMKSISRPENVSLSPSLKLSGSGNLKKSGKSPQKRKRSFSSKAAKKAKVESTCNSTDSKQYSITKFFNKKMPVVVEVSKLKVKLNDSCGDKSGFVTEAATSYSDEVNQFIQIVDGGESLRSYAAKLLEKNKGDVNMALDTYYNNNNIGNIDDTNSNELESLRTSRICSVDGDAEQSESNRFEIMSDTLCHASAKDGVSVNYVSLPPERYSPIEHACWREGQLAPYIHVSRTFDLLKKGKLKAMSVLCNMFRSLLVLSPGDVLPAMYLCTNRISPEHENMELNIGVSIVEAALEEVCGTSRSKIRNLYNSVGDYGDVAMLCRQSQSLLAPPAALTIQEVYSVLRKISVQTGSGSTARKKSLVVNLLRSCREKEMKFLVRTLVRNLRVGAMMRTVLPALAQAIVMNSVGVTDNLKDHIGRLSSVVVEAYNILPNLDLLIPSLMEKGIDFSASTLSMIPGIPIKPMLAKITNGAPQVLKIFRERAFTCEYKYDGQRAQIHRMQDGSIRVFSRNGDETTSKFPDLLDIVKGSCVDAAVTFILDAEVVAIDRKNSLKLMSFQELSSRERGSKDSMIAVDKIKVDICIFAFDIMFANGEQLLNLPLRQRRKYLRDLFGEEKPGYFEYAREMTVESQDADGNNEATLNRINSFLVEALSYSCEGVVVKSLDVDAGYTPSKRCDAWLKVKRDYVEGLSDSLDLVPIGAWHGSGRKAGWFSPFLMACYNPDTEEYQSVCRVMSGISDAFYTEMKEFFSDNRIISKKPPDYRTDEVPDMWFTPELVWQIRGADFTVSPVHHAAIGLIHPSRGISIRFPRLIRSVSDRNPDECSTSADIAHMFSLQTRKMDVRR</sequence>
<dbReference type="GO" id="GO:0005634">
    <property type="term" value="C:nucleus"/>
    <property type="evidence" value="ECO:0007669"/>
    <property type="project" value="UniProtKB-SubCell"/>
</dbReference>
<organism evidence="15 16">
    <name type="scientific">Castilleja foliolosa</name>
    <dbReference type="NCBI Taxonomy" id="1961234"/>
    <lineage>
        <taxon>Eukaryota</taxon>
        <taxon>Viridiplantae</taxon>
        <taxon>Streptophyta</taxon>
        <taxon>Embryophyta</taxon>
        <taxon>Tracheophyta</taxon>
        <taxon>Spermatophyta</taxon>
        <taxon>Magnoliopsida</taxon>
        <taxon>eudicotyledons</taxon>
        <taxon>Gunneridae</taxon>
        <taxon>Pentapetalae</taxon>
        <taxon>asterids</taxon>
        <taxon>lamiids</taxon>
        <taxon>Lamiales</taxon>
        <taxon>Orobanchaceae</taxon>
        <taxon>Pedicularideae</taxon>
        <taxon>Castillejinae</taxon>
        <taxon>Castilleja</taxon>
    </lineage>
</organism>
<evidence type="ECO:0000256" key="2">
    <source>
        <dbReference type="ARBA" id="ARBA00007572"/>
    </source>
</evidence>
<dbReference type="FunFam" id="2.40.50.140:FF:000220">
    <property type="entry name" value="DNA ligase"/>
    <property type="match status" value="1"/>
</dbReference>